<dbReference type="EMBL" id="PVNG01000052">
    <property type="protein sequence ID" value="PRX44116.1"/>
    <property type="molecule type" value="Genomic_DNA"/>
</dbReference>
<feature type="compositionally biased region" description="Basic and acidic residues" evidence="1">
    <location>
        <begin position="175"/>
        <end position="186"/>
    </location>
</feature>
<protein>
    <submittedName>
        <fullName evidence="2">Uncharacterized protein</fullName>
    </submittedName>
</protein>
<evidence type="ECO:0000256" key="1">
    <source>
        <dbReference type="SAM" id="MobiDB-lite"/>
    </source>
</evidence>
<reference evidence="2 3" key="1">
    <citation type="submission" date="2018-03" db="EMBL/GenBank/DDBJ databases">
        <title>Genomic Encyclopedia of Type Strains, Phase III (KMG-III): the genomes of soil and plant-associated and newly described type strains.</title>
        <authorList>
            <person name="Whitman W."/>
        </authorList>
    </citation>
    <scope>NUCLEOTIDE SEQUENCE [LARGE SCALE GENOMIC DNA]</scope>
    <source>
        <strain evidence="2 3">CGMCC 4.7104</strain>
    </source>
</reference>
<evidence type="ECO:0000313" key="2">
    <source>
        <dbReference type="EMBL" id="PRX44116.1"/>
    </source>
</evidence>
<sequence length="273" mass="29157">MPKARSAARRRRCRSPIASICSTTCPAPSSGPCPGTAHARLREPVKPETTEPPAEGLEPAPKEGAAAARTRTRYAEIHQALATGMNINQISRELRLDREDRAPLHRGHQCRPPHQRPARTTPDDPRYSSSLPAATLGTRLPQHRPAPGRAARTRLPGQRPDAPASHRQAPQGNRQSHEASRARDPGRPPAGSFSQAKVTRLFFAQCPHRGTGAGGVGGVHQDHFREHAPPRRALPRPVGVGGYLASGSSATSRLNRSISMQPGGAPDGPRAPG</sequence>
<dbReference type="Proteomes" id="UP000238312">
    <property type="component" value="Unassembled WGS sequence"/>
</dbReference>
<comment type="caution">
    <text evidence="2">The sequence shown here is derived from an EMBL/GenBank/DDBJ whole genome shotgun (WGS) entry which is preliminary data.</text>
</comment>
<feature type="region of interest" description="Disordered" evidence="1">
    <location>
        <begin position="24"/>
        <end position="71"/>
    </location>
</feature>
<feature type="compositionally biased region" description="Low complexity" evidence="1">
    <location>
        <begin position="262"/>
        <end position="273"/>
    </location>
</feature>
<keyword evidence="3" id="KW-1185">Reference proteome</keyword>
<gene>
    <name evidence="2" type="ORF">B0I32_15211</name>
</gene>
<feature type="compositionally biased region" description="Basic and acidic residues" evidence="1">
    <location>
        <begin position="40"/>
        <end position="49"/>
    </location>
</feature>
<evidence type="ECO:0000313" key="3">
    <source>
        <dbReference type="Proteomes" id="UP000238312"/>
    </source>
</evidence>
<feature type="compositionally biased region" description="Polar residues" evidence="1">
    <location>
        <begin position="246"/>
        <end position="260"/>
    </location>
</feature>
<dbReference type="AlphaFoldDB" id="A0A2T0LM06"/>
<organism evidence="2 3">
    <name type="scientific">Nonomuraea fuscirosea</name>
    <dbReference type="NCBI Taxonomy" id="1291556"/>
    <lineage>
        <taxon>Bacteria</taxon>
        <taxon>Bacillati</taxon>
        <taxon>Actinomycetota</taxon>
        <taxon>Actinomycetes</taxon>
        <taxon>Streptosporangiales</taxon>
        <taxon>Streptosporangiaceae</taxon>
        <taxon>Nonomuraea</taxon>
    </lineage>
</organism>
<feature type="region of interest" description="Disordered" evidence="1">
    <location>
        <begin position="228"/>
        <end position="273"/>
    </location>
</feature>
<feature type="compositionally biased region" description="Basic residues" evidence="1">
    <location>
        <begin position="104"/>
        <end position="117"/>
    </location>
</feature>
<feature type="region of interest" description="Disordered" evidence="1">
    <location>
        <begin position="104"/>
        <end position="193"/>
    </location>
</feature>
<name>A0A2T0LM06_9ACTN</name>
<accession>A0A2T0LM06</accession>
<proteinExistence type="predicted"/>